<accession>A0A9X0MJU2</accession>
<dbReference type="Proteomes" id="UP000075476">
    <property type="component" value="Unassembled WGS sequence"/>
</dbReference>
<dbReference type="AlphaFoldDB" id="A0A9X0MJU2"/>
<organism evidence="1 2">
    <name type="scientific">Bacillus cereus</name>
    <dbReference type="NCBI Taxonomy" id="1396"/>
    <lineage>
        <taxon>Bacteria</taxon>
        <taxon>Bacillati</taxon>
        <taxon>Bacillota</taxon>
        <taxon>Bacilli</taxon>
        <taxon>Bacillales</taxon>
        <taxon>Bacillaceae</taxon>
        <taxon>Bacillus</taxon>
        <taxon>Bacillus cereus group</taxon>
    </lineage>
</organism>
<reference evidence="1 2" key="1">
    <citation type="submission" date="2015-12" db="EMBL/GenBank/DDBJ databases">
        <title>Bacillus cereus Group isolate.</title>
        <authorList>
            <person name="Kovac J."/>
        </authorList>
    </citation>
    <scope>NUCLEOTIDE SEQUENCE [LARGE SCALE GENOMIC DNA]</scope>
    <source>
        <strain evidence="1 2">FSL K6-0073</strain>
    </source>
</reference>
<gene>
    <name evidence="1" type="ORF">AT268_31690</name>
</gene>
<proteinExistence type="predicted"/>
<sequence length="72" mass="8702">MKVRDLIFKQLELGKKYEITHYDEDNGFTRYRGTVEKFNDTSVFIRVFETDGEKDEGTTWIDWRDIDAFEEL</sequence>
<dbReference type="RefSeq" id="WP_061662407.1">
    <property type="nucleotide sequence ID" value="NZ_LOMO01000001.1"/>
</dbReference>
<dbReference type="EMBL" id="LOMO01000001">
    <property type="protein sequence ID" value="KXY51068.1"/>
    <property type="molecule type" value="Genomic_DNA"/>
</dbReference>
<name>A0A9X0MJU2_BACCE</name>
<protein>
    <submittedName>
        <fullName evidence="1">Uncharacterized protein</fullName>
    </submittedName>
</protein>
<comment type="caution">
    <text evidence="1">The sequence shown here is derived from an EMBL/GenBank/DDBJ whole genome shotgun (WGS) entry which is preliminary data.</text>
</comment>
<evidence type="ECO:0000313" key="1">
    <source>
        <dbReference type="EMBL" id="KXY51068.1"/>
    </source>
</evidence>
<evidence type="ECO:0000313" key="2">
    <source>
        <dbReference type="Proteomes" id="UP000075476"/>
    </source>
</evidence>